<comment type="caution">
    <text evidence="4">The sequence shown here is derived from an EMBL/GenBank/DDBJ whole genome shotgun (WGS) entry which is preliminary data.</text>
</comment>
<evidence type="ECO:0000313" key="4">
    <source>
        <dbReference type="EMBL" id="GEZ10360.1"/>
    </source>
</evidence>
<sequence length="594" mass="68401">FGVDDVEDFKEYMLKDCYCWLKTYCCWFWLKLLDNAAVQIVSAVHIVSVASIRVNIVISMLLTPYISLRDKDLQKSKDPQVKMRIEQYFLMTDYSIWEVILNGNSPIPTRVVDGVIQPVAPTTPEQRLAKNNELKAQETLLMALLDKHQLKFNIHKDAKSLMEAIEKRLQKLISQLEILGESISQEDINMKFLRSLPTDWRTRTLIWRNKTDLEDQNADDLEEINLKWQMAMLTMRARRRGHFASECRSPKDTRNKETQKRNVPVETSISNALVSQCNGVGIYDWSFQADKEPTNYALMAFTSKSSSSSDNEVAPCSKACANAYATMQSHYDKLTNDLRKSQFDVLSYKTGIEFVEARIVVYQQNENVFKEYIKLLKLYVMLRDNSLVELRKKFEKVEQERDELKLKLESFQTSSKNLNWVSDSKDEYEGGPMPTQKASSFVHTTEHVKPPSLTYLIKDCDYYEKKMVQKPVRNHAMRGNPQHALKDKGVINSGYSRHMTGNISYLSDVEEINGGYVAFGGNLKGGKITGKGKIRTGKLDFDDVYFVKELKFNLFNVHRVPKENNMYNVDLKNNVPSGYLTCLFPKATLDESNL</sequence>
<name>A0A699I1N7_TANCI</name>
<feature type="coiled-coil region" evidence="1">
    <location>
        <begin position="387"/>
        <end position="414"/>
    </location>
</feature>
<feature type="region of interest" description="Disordered" evidence="2">
    <location>
        <begin position="422"/>
        <end position="443"/>
    </location>
</feature>
<evidence type="ECO:0000256" key="1">
    <source>
        <dbReference type="SAM" id="Coils"/>
    </source>
</evidence>
<proteinExistence type="predicted"/>
<feature type="domain" description="Retrovirus-related Pol polyprotein from transposon TNT 1-94-like beta-barrel" evidence="3">
    <location>
        <begin position="491"/>
        <end position="561"/>
    </location>
</feature>
<dbReference type="EMBL" id="BKCJ010241154">
    <property type="protein sequence ID" value="GEZ10360.1"/>
    <property type="molecule type" value="Genomic_DNA"/>
</dbReference>
<evidence type="ECO:0000256" key="2">
    <source>
        <dbReference type="SAM" id="MobiDB-lite"/>
    </source>
</evidence>
<organism evidence="4">
    <name type="scientific">Tanacetum cinerariifolium</name>
    <name type="common">Dalmatian daisy</name>
    <name type="synonym">Chrysanthemum cinerariifolium</name>
    <dbReference type="NCBI Taxonomy" id="118510"/>
    <lineage>
        <taxon>Eukaryota</taxon>
        <taxon>Viridiplantae</taxon>
        <taxon>Streptophyta</taxon>
        <taxon>Embryophyta</taxon>
        <taxon>Tracheophyta</taxon>
        <taxon>Spermatophyta</taxon>
        <taxon>Magnoliopsida</taxon>
        <taxon>eudicotyledons</taxon>
        <taxon>Gunneridae</taxon>
        <taxon>Pentapetalae</taxon>
        <taxon>asterids</taxon>
        <taxon>campanulids</taxon>
        <taxon>Asterales</taxon>
        <taxon>Asteraceae</taxon>
        <taxon>Asteroideae</taxon>
        <taxon>Anthemideae</taxon>
        <taxon>Anthemidinae</taxon>
        <taxon>Tanacetum</taxon>
    </lineage>
</organism>
<dbReference type="InterPro" id="IPR054722">
    <property type="entry name" value="PolX-like_BBD"/>
</dbReference>
<reference evidence="4" key="1">
    <citation type="journal article" date="2019" name="Sci. Rep.">
        <title>Draft genome of Tanacetum cinerariifolium, the natural source of mosquito coil.</title>
        <authorList>
            <person name="Yamashiro T."/>
            <person name="Shiraishi A."/>
            <person name="Satake H."/>
            <person name="Nakayama K."/>
        </authorList>
    </citation>
    <scope>NUCLEOTIDE SEQUENCE</scope>
</reference>
<feature type="coiled-coil region" evidence="1">
    <location>
        <begin position="155"/>
        <end position="182"/>
    </location>
</feature>
<gene>
    <name evidence="4" type="ORF">Tci_482333</name>
</gene>
<evidence type="ECO:0000259" key="3">
    <source>
        <dbReference type="Pfam" id="PF22936"/>
    </source>
</evidence>
<accession>A0A699I1N7</accession>
<dbReference type="Pfam" id="PF22936">
    <property type="entry name" value="Pol_BBD"/>
    <property type="match status" value="1"/>
</dbReference>
<keyword evidence="1" id="KW-0175">Coiled coil</keyword>
<dbReference type="AlphaFoldDB" id="A0A699I1N7"/>
<protein>
    <recommendedName>
        <fullName evidence="3">Retrovirus-related Pol polyprotein from transposon TNT 1-94-like beta-barrel domain-containing protein</fullName>
    </recommendedName>
</protein>
<feature type="non-terminal residue" evidence="4">
    <location>
        <position position="1"/>
    </location>
</feature>